<dbReference type="PROSITE" id="PS51257">
    <property type="entry name" value="PROKAR_LIPOPROTEIN"/>
    <property type="match status" value="1"/>
</dbReference>
<organism evidence="8 9">
    <name type="scientific">Pectinatus brassicae</name>
    <dbReference type="NCBI Taxonomy" id="862415"/>
    <lineage>
        <taxon>Bacteria</taxon>
        <taxon>Bacillati</taxon>
        <taxon>Bacillota</taxon>
        <taxon>Negativicutes</taxon>
        <taxon>Selenomonadales</taxon>
        <taxon>Selenomonadaceae</taxon>
        <taxon>Pectinatus</taxon>
    </lineage>
</organism>
<feature type="domain" description="CusB-like beta-barrel" evidence="6">
    <location>
        <begin position="206"/>
        <end position="278"/>
    </location>
</feature>
<feature type="domain" description="Multidrug resistance protein MdtA-like C-terminal permuted SH3" evidence="7">
    <location>
        <begin position="290"/>
        <end position="347"/>
    </location>
</feature>
<gene>
    <name evidence="8" type="ORF">HNR32_002155</name>
</gene>
<feature type="signal peptide" evidence="4">
    <location>
        <begin position="1"/>
        <end position="27"/>
    </location>
</feature>
<dbReference type="RefSeq" id="WP_183862455.1">
    <property type="nucleotide sequence ID" value="NZ_JACHFH010000030.1"/>
</dbReference>
<keyword evidence="4" id="KW-0732">Signal</keyword>
<sequence length="365" mass="39621">MQKKLFIILYILAVILLVAGCSQQNNPADKAPLVKTLQVSINNSSNANKYPGTVHGRYESNLSFQVGGKILHRNVNIGDTVHAGDVLMLIDSKDVVQQVNQSDANVDAAHSNLSLAKSNLSRYKQLYSQNAVAKSTLDQYQNTYDSALSSYQQAVAQALEQHNSLSYTNLRANADGVITAINAEAGQVVSAGQTILTLVQSNELEVQANIPENQINNIAAGQHVTVSFWALSNISCDGIIREISPIADSSTRTYLVKISLPNPPNTLKLGMTANIIYKNNSTESAKNQYIIPLSAIYQTNNIPKVWIVNKDNTVSLKNVQVETFKDNYIKVSGINEGEIIVTAGVQKLHEGEKIRISASAPGDNT</sequence>
<dbReference type="NCBIfam" id="TIGR01730">
    <property type="entry name" value="RND_mfp"/>
    <property type="match status" value="1"/>
</dbReference>
<evidence type="ECO:0000256" key="1">
    <source>
        <dbReference type="ARBA" id="ARBA00004196"/>
    </source>
</evidence>
<dbReference type="PANTHER" id="PTHR30469">
    <property type="entry name" value="MULTIDRUG RESISTANCE PROTEIN MDTA"/>
    <property type="match status" value="1"/>
</dbReference>
<evidence type="ECO:0000256" key="4">
    <source>
        <dbReference type="SAM" id="SignalP"/>
    </source>
</evidence>
<protein>
    <submittedName>
        <fullName evidence="8">RND family efflux transporter MFP subunit</fullName>
    </submittedName>
</protein>
<dbReference type="InterPro" id="IPR058792">
    <property type="entry name" value="Beta-barrel_RND_2"/>
</dbReference>
<reference evidence="8 9" key="1">
    <citation type="submission" date="2020-08" db="EMBL/GenBank/DDBJ databases">
        <title>Genomic Encyclopedia of Type Strains, Phase IV (KMG-IV): sequencing the most valuable type-strain genomes for metagenomic binning, comparative biology and taxonomic classification.</title>
        <authorList>
            <person name="Goeker M."/>
        </authorList>
    </citation>
    <scope>NUCLEOTIDE SEQUENCE [LARGE SCALE GENOMIC DNA]</scope>
    <source>
        <strain evidence="8 9">DSM 24661</strain>
    </source>
</reference>
<comment type="similarity">
    <text evidence="2">Belongs to the membrane fusion protein (MFP) (TC 8.A.1) family.</text>
</comment>
<evidence type="ECO:0000259" key="5">
    <source>
        <dbReference type="Pfam" id="PF25917"/>
    </source>
</evidence>
<dbReference type="Pfam" id="PF25954">
    <property type="entry name" value="Beta-barrel_RND_2"/>
    <property type="match status" value="1"/>
</dbReference>
<dbReference type="EMBL" id="JACHFH010000030">
    <property type="protein sequence ID" value="MBB5336999.1"/>
    <property type="molecule type" value="Genomic_DNA"/>
</dbReference>
<evidence type="ECO:0000313" key="9">
    <source>
        <dbReference type="Proteomes" id="UP000559117"/>
    </source>
</evidence>
<dbReference type="InterPro" id="IPR058625">
    <property type="entry name" value="MdtA-like_BSH"/>
</dbReference>
<dbReference type="Gene3D" id="2.40.50.100">
    <property type="match status" value="1"/>
</dbReference>
<evidence type="ECO:0000256" key="3">
    <source>
        <dbReference type="ARBA" id="ARBA00022448"/>
    </source>
</evidence>
<dbReference type="AlphaFoldDB" id="A0A840UJ41"/>
<dbReference type="InterPro" id="IPR058627">
    <property type="entry name" value="MdtA-like_C"/>
</dbReference>
<dbReference type="SUPFAM" id="SSF111369">
    <property type="entry name" value="HlyD-like secretion proteins"/>
    <property type="match status" value="1"/>
</dbReference>
<dbReference type="Gene3D" id="1.10.287.470">
    <property type="entry name" value="Helix hairpin bin"/>
    <property type="match status" value="1"/>
</dbReference>
<evidence type="ECO:0000313" key="8">
    <source>
        <dbReference type="EMBL" id="MBB5336999.1"/>
    </source>
</evidence>
<comment type="caution">
    <text evidence="8">The sequence shown here is derived from an EMBL/GenBank/DDBJ whole genome shotgun (WGS) entry which is preliminary data.</text>
</comment>
<dbReference type="Gene3D" id="2.40.420.20">
    <property type="match status" value="1"/>
</dbReference>
<keyword evidence="3" id="KW-0813">Transport</keyword>
<dbReference type="InterPro" id="IPR006143">
    <property type="entry name" value="RND_pump_MFP"/>
</dbReference>
<feature type="domain" description="Multidrug resistance protein MdtA-like barrel-sandwich hybrid" evidence="5">
    <location>
        <begin position="64"/>
        <end position="199"/>
    </location>
</feature>
<accession>A0A840UJ41</accession>
<comment type="subcellular location">
    <subcellularLocation>
        <location evidence="1">Cell envelope</location>
    </subcellularLocation>
</comment>
<dbReference type="GO" id="GO:1990281">
    <property type="term" value="C:efflux pump complex"/>
    <property type="evidence" value="ECO:0007669"/>
    <property type="project" value="TreeGrafter"/>
</dbReference>
<feature type="chain" id="PRO_5038885972" evidence="4">
    <location>
        <begin position="28"/>
        <end position="365"/>
    </location>
</feature>
<dbReference type="Proteomes" id="UP000559117">
    <property type="component" value="Unassembled WGS sequence"/>
</dbReference>
<dbReference type="PANTHER" id="PTHR30469:SF15">
    <property type="entry name" value="HLYD FAMILY OF SECRETION PROTEINS"/>
    <property type="match status" value="1"/>
</dbReference>
<keyword evidence="9" id="KW-1185">Reference proteome</keyword>
<proteinExistence type="inferred from homology"/>
<dbReference type="Pfam" id="PF25967">
    <property type="entry name" value="RND-MFP_C"/>
    <property type="match status" value="1"/>
</dbReference>
<name>A0A840UJ41_9FIRM</name>
<evidence type="ECO:0000256" key="2">
    <source>
        <dbReference type="ARBA" id="ARBA00009477"/>
    </source>
</evidence>
<dbReference type="Gene3D" id="2.40.30.170">
    <property type="match status" value="1"/>
</dbReference>
<dbReference type="GO" id="GO:0015562">
    <property type="term" value="F:efflux transmembrane transporter activity"/>
    <property type="evidence" value="ECO:0007669"/>
    <property type="project" value="TreeGrafter"/>
</dbReference>
<evidence type="ECO:0000259" key="7">
    <source>
        <dbReference type="Pfam" id="PF25967"/>
    </source>
</evidence>
<dbReference type="Pfam" id="PF25917">
    <property type="entry name" value="BSH_RND"/>
    <property type="match status" value="1"/>
</dbReference>
<evidence type="ECO:0000259" key="6">
    <source>
        <dbReference type="Pfam" id="PF25954"/>
    </source>
</evidence>